<keyword evidence="2" id="KW-1185">Reference proteome</keyword>
<reference evidence="1 2" key="2">
    <citation type="submission" date="2020-07" db="EMBL/GenBank/DDBJ databases">
        <title>Genome assembly of wild tea tree DASZ reveals pedigree and selection history of tea varieties.</title>
        <authorList>
            <person name="Zhang W."/>
        </authorList>
    </citation>
    <scope>NUCLEOTIDE SEQUENCE [LARGE SCALE GENOMIC DNA]</scope>
    <source>
        <strain evidence="2">cv. G240</strain>
        <tissue evidence="1">Leaf</tissue>
    </source>
</reference>
<evidence type="ECO:0000313" key="1">
    <source>
        <dbReference type="EMBL" id="KAF5951205.1"/>
    </source>
</evidence>
<protein>
    <submittedName>
        <fullName evidence="1">Uncharacterized protein</fullName>
    </submittedName>
</protein>
<dbReference type="Proteomes" id="UP000593564">
    <property type="component" value="Unassembled WGS sequence"/>
</dbReference>
<comment type="caution">
    <text evidence="1">The sequence shown here is derived from an EMBL/GenBank/DDBJ whole genome shotgun (WGS) entry which is preliminary data.</text>
</comment>
<evidence type="ECO:0000313" key="2">
    <source>
        <dbReference type="Proteomes" id="UP000593564"/>
    </source>
</evidence>
<dbReference type="EMBL" id="JACBKZ010000004">
    <property type="protein sequence ID" value="KAF5951205.1"/>
    <property type="molecule type" value="Genomic_DNA"/>
</dbReference>
<proteinExistence type="predicted"/>
<dbReference type="AlphaFoldDB" id="A0A7J7HF23"/>
<organism evidence="1 2">
    <name type="scientific">Camellia sinensis</name>
    <name type="common">Tea plant</name>
    <name type="synonym">Thea sinensis</name>
    <dbReference type="NCBI Taxonomy" id="4442"/>
    <lineage>
        <taxon>Eukaryota</taxon>
        <taxon>Viridiplantae</taxon>
        <taxon>Streptophyta</taxon>
        <taxon>Embryophyta</taxon>
        <taxon>Tracheophyta</taxon>
        <taxon>Spermatophyta</taxon>
        <taxon>Magnoliopsida</taxon>
        <taxon>eudicotyledons</taxon>
        <taxon>Gunneridae</taxon>
        <taxon>Pentapetalae</taxon>
        <taxon>asterids</taxon>
        <taxon>Ericales</taxon>
        <taxon>Theaceae</taxon>
        <taxon>Camellia</taxon>
    </lineage>
</organism>
<name>A0A7J7HF23_CAMSI</name>
<accession>A0A7J7HF23</accession>
<reference evidence="2" key="1">
    <citation type="journal article" date="2020" name="Nat. Commun.">
        <title>Genome assembly of wild tea tree DASZ reveals pedigree and selection history of tea varieties.</title>
        <authorList>
            <person name="Zhang W."/>
            <person name="Zhang Y."/>
            <person name="Qiu H."/>
            <person name="Guo Y."/>
            <person name="Wan H."/>
            <person name="Zhang X."/>
            <person name="Scossa F."/>
            <person name="Alseekh S."/>
            <person name="Zhang Q."/>
            <person name="Wang P."/>
            <person name="Xu L."/>
            <person name="Schmidt M.H."/>
            <person name="Jia X."/>
            <person name="Li D."/>
            <person name="Zhu A."/>
            <person name="Guo F."/>
            <person name="Chen W."/>
            <person name="Ni D."/>
            <person name="Usadel B."/>
            <person name="Fernie A.R."/>
            <person name="Wen W."/>
        </authorList>
    </citation>
    <scope>NUCLEOTIDE SEQUENCE [LARGE SCALE GENOMIC DNA]</scope>
    <source>
        <strain evidence="2">cv. G240</strain>
    </source>
</reference>
<sequence length="82" mass="9247">MNYVIVPYSSHIRLNRVDIDTNMSNRSDVLWIPSILIGIKLYRDKSASGFQCRWVDWEPNGTASSGAGTGRLKDECKPICKT</sequence>
<gene>
    <name evidence="1" type="ORF">HYC85_009149</name>
</gene>